<evidence type="ECO:0000259" key="9">
    <source>
        <dbReference type="Pfam" id="PF21082"/>
    </source>
</evidence>
<evidence type="ECO:0000313" key="10">
    <source>
        <dbReference type="EMBL" id="MFC3195660.1"/>
    </source>
</evidence>
<evidence type="ECO:0000256" key="5">
    <source>
        <dbReference type="ARBA" id="ARBA00022989"/>
    </source>
</evidence>
<dbReference type="PANTHER" id="PTHR30347">
    <property type="entry name" value="POTASSIUM CHANNEL RELATED"/>
    <property type="match status" value="1"/>
</dbReference>
<evidence type="ECO:0000256" key="6">
    <source>
        <dbReference type="ARBA" id="ARBA00023136"/>
    </source>
</evidence>
<dbReference type="InterPro" id="IPR049278">
    <property type="entry name" value="MS_channel_C"/>
</dbReference>
<dbReference type="Gene3D" id="1.10.287.1260">
    <property type="match status" value="1"/>
</dbReference>
<keyword evidence="4 7" id="KW-0812">Transmembrane</keyword>
<evidence type="ECO:0000256" key="2">
    <source>
        <dbReference type="ARBA" id="ARBA00008017"/>
    </source>
</evidence>
<keyword evidence="5 7" id="KW-1133">Transmembrane helix</keyword>
<accession>A0ABV7JC21</accession>
<keyword evidence="11" id="KW-1185">Reference proteome</keyword>
<evidence type="ECO:0000256" key="7">
    <source>
        <dbReference type="SAM" id="Phobius"/>
    </source>
</evidence>
<dbReference type="Pfam" id="PF21082">
    <property type="entry name" value="MS_channel_3rd"/>
    <property type="match status" value="1"/>
</dbReference>
<dbReference type="InterPro" id="IPR011014">
    <property type="entry name" value="MscS_channel_TM-2"/>
</dbReference>
<proteinExistence type="inferred from homology"/>
<evidence type="ECO:0000256" key="4">
    <source>
        <dbReference type="ARBA" id="ARBA00022692"/>
    </source>
</evidence>
<comment type="similarity">
    <text evidence="2">Belongs to the MscS (TC 1.A.23) family.</text>
</comment>
<evidence type="ECO:0000259" key="8">
    <source>
        <dbReference type="Pfam" id="PF00924"/>
    </source>
</evidence>
<feature type="domain" description="Mechanosensitive ion channel MscS C-terminal" evidence="9">
    <location>
        <begin position="182"/>
        <end position="263"/>
    </location>
</feature>
<dbReference type="RefSeq" id="WP_077412315.1">
    <property type="nucleotide sequence ID" value="NZ_JBHRTS010000009.1"/>
</dbReference>
<comment type="caution">
    <text evidence="10">The sequence shown here is derived from an EMBL/GenBank/DDBJ whole genome shotgun (WGS) entry which is preliminary data.</text>
</comment>
<dbReference type="InterPro" id="IPR006685">
    <property type="entry name" value="MscS_channel_2nd"/>
</dbReference>
<feature type="transmembrane region" description="Helical" evidence="7">
    <location>
        <begin position="20"/>
        <end position="45"/>
    </location>
</feature>
<dbReference type="Gene3D" id="2.30.30.60">
    <property type="match status" value="1"/>
</dbReference>
<reference evidence="11" key="1">
    <citation type="journal article" date="2019" name="Int. J. Syst. Evol. Microbiol.">
        <title>The Global Catalogue of Microorganisms (GCM) 10K type strain sequencing project: providing services to taxonomists for standard genome sequencing and annotation.</title>
        <authorList>
            <consortium name="The Broad Institute Genomics Platform"/>
            <consortium name="The Broad Institute Genome Sequencing Center for Infectious Disease"/>
            <person name="Wu L."/>
            <person name="Ma J."/>
        </authorList>
    </citation>
    <scope>NUCLEOTIDE SEQUENCE [LARGE SCALE GENOMIC DNA]</scope>
    <source>
        <strain evidence="11">KCTC 42953</strain>
    </source>
</reference>
<sequence>MIEALKTTAFTLGNEVTVSWLQIIYSIVFIFVAWYASRLLAYLIVRKILSKTKISQDTKAIIQRILFFTMLIMVVLSVLSYLGIPLATFAFISGAVAIGFGFGAKNIIENFLSGWILMSERPIRIGDIIEMDGNLGMVIEIGNRSTQIKRNDGAHIVVPNSQVLESRLINWTLHDPYIRTSVRVGVAYGSDVALVKRLLSEVMADHELIQADPQTVVVFEDFGDSALVFDAFFWVSVQSGREMRLVRSDVRFKIEQRFNEHGVVVSFPQRDVHLNVTNADQLFRQPGAQ</sequence>
<keyword evidence="6 7" id="KW-0472">Membrane</keyword>
<evidence type="ECO:0000313" key="11">
    <source>
        <dbReference type="Proteomes" id="UP001595533"/>
    </source>
</evidence>
<dbReference type="SUPFAM" id="SSF82861">
    <property type="entry name" value="Mechanosensitive channel protein MscS (YggB), transmembrane region"/>
    <property type="match status" value="1"/>
</dbReference>
<gene>
    <name evidence="10" type="ORF">ACFODZ_15505</name>
</gene>
<dbReference type="InterPro" id="IPR010920">
    <property type="entry name" value="LSM_dom_sf"/>
</dbReference>
<evidence type="ECO:0000256" key="1">
    <source>
        <dbReference type="ARBA" id="ARBA00004651"/>
    </source>
</evidence>
<organism evidence="10 11">
    <name type="scientific">Marinicella sediminis</name>
    <dbReference type="NCBI Taxonomy" id="1792834"/>
    <lineage>
        <taxon>Bacteria</taxon>
        <taxon>Pseudomonadati</taxon>
        <taxon>Pseudomonadota</taxon>
        <taxon>Gammaproteobacteria</taxon>
        <taxon>Lysobacterales</taxon>
        <taxon>Marinicellaceae</taxon>
        <taxon>Marinicella</taxon>
    </lineage>
</organism>
<dbReference type="Pfam" id="PF00924">
    <property type="entry name" value="MS_channel_2nd"/>
    <property type="match status" value="1"/>
</dbReference>
<dbReference type="Proteomes" id="UP001595533">
    <property type="component" value="Unassembled WGS sequence"/>
</dbReference>
<dbReference type="InterPro" id="IPR011066">
    <property type="entry name" value="MscS_channel_C_sf"/>
</dbReference>
<evidence type="ECO:0000256" key="3">
    <source>
        <dbReference type="ARBA" id="ARBA00022475"/>
    </source>
</evidence>
<dbReference type="SUPFAM" id="SSF82689">
    <property type="entry name" value="Mechanosensitive channel protein MscS (YggB), C-terminal domain"/>
    <property type="match status" value="1"/>
</dbReference>
<dbReference type="InterPro" id="IPR052702">
    <property type="entry name" value="MscS-like_channel"/>
</dbReference>
<comment type="subcellular location">
    <subcellularLocation>
        <location evidence="1">Cell membrane</location>
        <topology evidence="1">Multi-pass membrane protein</topology>
    </subcellularLocation>
</comment>
<dbReference type="PANTHER" id="PTHR30347:SF1">
    <property type="entry name" value="MECHANOSENSITIVE CHANNEL MSCK"/>
    <property type="match status" value="1"/>
</dbReference>
<protein>
    <submittedName>
        <fullName evidence="10">Mechanosensitive ion channel family protein</fullName>
    </submittedName>
</protein>
<dbReference type="InterPro" id="IPR023408">
    <property type="entry name" value="MscS_beta-dom_sf"/>
</dbReference>
<dbReference type="SUPFAM" id="SSF50182">
    <property type="entry name" value="Sm-like ribonucleoproteins"/>
    <property type="match status" value="1"/>
</dbReference>
<name>A0ABV7JC21_9GAMM</name>
<keyword evidence="3" id="KW-1003">Cell membrane</keyword>
<feature type="domain" description="Mechanosensitive ion channel MscS" evidence="8">
    <location>
        <begin position="106"/>
        <end position="172"/>
    </location>
</feature>
<dbReference type="Gene3D" id="3.30.70.100">
    <property type="match status" value="1"/>
</dbReference>
<feature type="transmembrane region" description="Helical" evidence="7">
    <location>
        <begin position="65"/>
        <end position="84"/>
    </location>
</feature>
<dbReference type="EMBL" id="JBHRTS010000009">
    <property type="protein sequence ID" value="MFC3195660.1"/>
    <property type="molecule type" value="Genomic_DNA"/>
</dbReference>